<evidence type="ECO:0000256" key="2">
    <source>
        <dbReference type="ARBA" id="ARBA00008954"/>
    </source>
</evidence>
<evidence type="ECO:0000256" key="5">
    <source>
        <dbReference type="RuleBase" id="RU003560"/>
    </source>
</evidence>
<dbReference type="RefSeq" id="WP_100743181.1">
    <property type="nucleotide sequence ID" value="NZ_NPDW01000001.1"/>
</dbReference>
<dbReference type="Proteomes" id="UP000232145">
    <property type="component" value="Unassembled WGS sequence"/>
</dbReference>
<keyword evidence="4 5" id="KW-0663">Pyridoxal phosphate</keyword>
<dbReference type="PANTHER" id="PTHR11986:SF58">
    <property type="entry name" value="LEUCINE_METHIONINE RACEMASE"/>
    <property type="match status" value="1"/>
</dbReference>
<keyword evidence="3 6" id="KW-0032">Aminotransferase</keyword>
<comment type="cofactor">
    <cofactor evidence="1">
        <name>pyridoxal 5'-phosphate</name>
        <dbReference type="ChEBI" id="CHEBI:597326"/>
    </cofactor>
</comment>
<dbReference type="InterPro" id="IPR050103">
    <property type="entry name" value="Class-III_PLP-dep_AT"/>
</dbReference>
<reference evidence="6 7" key="1">
    <citation type="submission" date="2017-07" db="EMBL/GenBank/DDBJ databases">
        <title>Leptospira spp. isolated from tropical soils.</title>
        <authorList>
            <person name="Thibeaux R."/>
            <person name="Iraola G."/>
            <person name="Ferres I."/>
            <person name="Bierque E."/>
            <person name="Girault D."/>
            <person name="Soupe-Gilbert M.-E."/>
            <person name="Picardeau M."/>
            <person name="Goarant C."/>
        </authorList>
    </citation>
    <scope>NUCLEOTIDE SEQUENCE [LARGE SCALE GENOMIC DNA]</scope>
    <source>
        <strain evidence="6 7">FH2-B-A1</strain>
    </source>
</reference>
<dbReference type="GO" id="GO:0042802">
    <property type="term" value="F:identical protein binding"/>
    <property type="evidence" value="ECO:0007669"/>
    <property type="project" value="TreeGrafter"/>
</dbReference>
<dbReference type="InterPro" id="IPR015421">
    <property type="entry name" value="PyrdxlP-dep_Trfase_major"/>
</dbReference>
<dbReference type="AlphaFoldDB" id="A0A2N0APT1"/>
<dbReference type="PIRSF" id="PIRSF000521">
    <property type="entry name" value="Transaminase_4ab_Lys_Orn"/>
    <property type="match status" value="1"/>
</dbReference>
<dbReference type="Gene3D" id="3.40.640.10">
    <property type="entry name" value="Type I PLP-dependent aspartate aminotransferase-like (Major domain)"/>
    <property type="match status" value="1"/>
</dbReference>
<protein>
    <submittedName>
        <fullName evidence="6">Aspartate aminotransferase family protein</fullName>
    </submittedName>
</protein>
<dbReference type="GO" id="GO:0030170">
    <property type="term" value="F:pyridoxal phosphate binding"/>
    <property type="evidence" value="ECO:0007669"/>
    <property type="project" value="InterPro"/>
</dbReference>
<dbReference type="Pfam" id="PF00202">
    <property type="entry name" value="Aminotran_3"/>
    <property type="match status" value="1"/>
</dbReference>
<dbReference type="CDD" id="cd00610">
    <property type="entry name" value="OAT_like"/>
    <property type="match status" value="1"/>
</dbReference>
<evidence type="ECO:0000313" key="7">
    <source>
        <dbReference type="Proteomes" id="UP000232145"/>
    </source>
</evidence>
<dbReference type="InterPro" id="IPR015424">
    <property type="entry name" value="PyrdxlP-dep_Trfase"/>
</dbReference>
<name>A0A2N0APT1_9LEPT</name>
<dbReference type="Gene3D" id="3.90.1150.10">
    <property type="entry name" value="Aspartate Aminotransferase, domain 1"/>
    <property type="match status" value="1"/>
</dbReference>
<dbReference type="SUPFAM" id="SSF53383">
    <property type="entry name" value="PLP-dependent transferases"/>
    <property type="match status" value="1"/>
</dbReference>
<dbReference type="InterPro" id="IPR015422">
    <property type="entry name" value="PyrdxlP-dep_Trfase_small"/>
</dbReference>
<dbReference type="GO" id="GO:0008483">
    <property type="term" value="F:transaminase activity"/>
    <property type="evidence" value="ECO:0007669"/>
    <property type="project" value="UniProtKB-KW"/>
</dbReference>
<dbReference type="PANTHER" id="PTHR11986">
    <property type="entry name" value="AMINOTRANSFERASE CLASS III"/>
    <property type="match status" value="1"/>
</dbReference>
<dbReference type="InterPro" id="IPR005814">
    <property type="entry name" value="Aminotrans_3"/>
</dbReference>
<keyword evidence="7" id="KW-1185">Reference proteome</keyword>
<accession>A0A2N0APT1</accession>
<proteinExistence type="inferred from homology"/>
<keyword evidence="6" id="KW-0808">Transferase</keyword>
<comment type="similarity">
    <text evidence="2 5">Belongs to the class-III pyridoxal-phosphate-dependent aminotransferase family.</text>
</comment>
<evidence type="ECO:0000313" key="6">
    <source>
        <dbReference type="EMBL" id="PJZ86299.1"/>
    </source>
</evidence>
<evidence type="ECO:0000256" key="4">
    <source>
        <dbReference type="ARBA" id="ARBA00022898"/>
    </source>
</evidence>
<evidence type="ECO:0000256" key="3">
    <source>
        <dbReference type="ARBA" id="ARBA00022576"/>
    </source>
</evidence>
<dbReference type="EMBL" id="NPDX01000001">
    <property type="protein sequence ID" value="PJZ86299.1"/>
    <property type="molecule type" value="Genomic_DNA"/>
</dbReference>
<dbReference type="OrthoDB" id="9801052at2"/>
<organism evidence="6 7">
    <name type="scientific">Leptospira harrisiae</name>
    <dbReference type="NCBI Taxonomy" id="2023189"/>
    <lineage>
        <taxon>Bacteria</taxon>
        <taxon>Pseudomonadati</taxon>
        <taxon>Spirochaetota</taxon>
        <taxon>Spirochaetia</taxon>
        <taxon>Leptospirales</taxon>
        <taxon>Leptospiraceae</taxon>
        <taxon>Leptospira</taxon>
    </lineage>
</organism>
<comment type="caution">
    <text evidence="6">The sequence shown here is derived from an EMBL/GenBank/DDBJ whole genome shotgun (WGS) entry which is preliminary data.</text>
</comment>
<evidence type="ECO:0000256" key="1">
    <source>
        <dbReference type="ARBA" id="ARBA00001933"/>
    </source>
</evidence>
<gene>
    <name evidence="6" type="ORF">CH364_09075</name>
</gene>
<sequence length="461" mass="51400">MAGHGFSHIPQNVEKINSKYRVIQTQIPVPESVSLLERMYEAESRSMHGQMPIIWDKAEGFQVSDKWGNTWIDFSSTIFVTNAGHGNKRIVEALRKVLDKPLLHTYTYGNLERIEYLEYLIANTPKQFEKAFLLSAGTEATECALKLMRLHGQKKGKRKGGIICFEGNWHGRTLGAQMMGWNPTQKEWIGYLDPNIFHLPFPYPWREEAVKDPVLFFTKGLETLCKEKNIDPKTDISGFMLETFQGWGAVFYPKEFVQALVEFAHKNNILVAFDEMQAGFGRTGKLFGYMHYGVEPDILCCGKGAASSLPLSLVLGSTEVMDLPDIGSMSSTHSASPMICAAGKANLESLLEDGFIKNSEELGKKFHNELQKIKSKYSDYISSIQGVGLLAAVIFNDKNGKPLASLCDLISEYCLQRGLIVVHTGRESIKLAPPLCINEEAMLEGLNVFSGAIEDAIKKAV</sequence>